<evidence type="ECO:0000313" key="3">
    <source>
        <dbReference type="Proteomes" id="UP001596186"/>
    </source>
</evidence>
<comment type="caution">
    <text evidence="2">The sequence shown here is derived from an EMBL/GenBank/DDBJ whole genome shotgun (WGS) entry which is preliminary data.</text>
</comment>
<dbReference type="EMBL" id="JBHSSN010000004">
    <property type="protein sequence ID" value="MFC6322557.1"/>
    <property type="molecule type" value="Genomic_DNA"/>
</dbReference>
<dbReference type="Pfam" id="PF03217">
    <property type="entry name" value="SlpA"/>
    <property type="match status" value="2"/>
</dbReference>
<dbReference type="RefSeq" id="WP_225425204.1">
    <property type="nucleotide sequence ID" value="NZ_JBHSSN010000004.1"/>
</dbReference>
<feature type="domain" description="S-layer protein C-terminal" evidence="1">
    <location>
        <begin position="136"/>
        <end position="181"/>
    </location>
</feature>
<sequence length="184" mass="21205">MATTTKKVNLYDDQGNLITNRGLDINTTWHSDQEFTYNGQKYYRVAPNEYVKASDVYLYKNTDTSLVSIFNDGDGSLVDYLGNEARTLSPATDWKTDRIALINGNEYYRLSTNEFIEINKVQPYMDDFENLNTINKTNVYDEHGNELDVKLPKSRSYKTDRIVNINGANYYRVSTNAFVKADEI</sequence>
<keyword evidence="3" id="KW-1185">Reference proteome</keyword>
<evidence type="ECO:0000259" key="1">
    <source>
        <dbReference type="Pfam" id="PF03217"/>
    </source>
</evidence>
<evidence type="ECO:0000313" key="2">
    <source>
        <dbReference type="EMBL" id="MFC6322557.1"/>
    </source>
</evidence>
<reference evidence="3" key="1">
    <citation type="journal article" date="2019" name="Int. J. Syst. Evol. Microbiol.">
        <title>The Global Catalogue of Microorganisms (GCM) 10K type strain sequencing project: providing services to taxonomists for standard genome sequencing and annotation.</title>
        <authorList>
            <consortium name="The Broad Institute Genomics Platform"/>
            <consortium name="The Broad Institute Genome Sequencing Center for Infectious Disease"/>
            <person name="Wu L."/>
            <person name="Ma J."/>
        </authorList>
    </citation>
    <scope>NUCLEOTIDE SEQUENCE [LARGE SCALE GENOMIC DNA]</scope>
    <source>
        <strain evidence="3">CCM 8895</strain>
    </source>
</reference>
<name>A0ABW1UUY9_9LACO</name>
<organism evidence="2 3">
    <name type="scientific">Companilactobacillus baiquanensis</name>
    <dbReference type="NCBI Taxonomy" id="2486005"/>
    <lineage>
        <taxon>Bacteria</taxon>
        <taxon>Bacillati</taxon>
        <taxon>Bacillota</taxon>
        <taxon>Bacilli</taxon>
        <taxon>Lactobacillales</taxon>
        <taxon>Lactobacillaceae</taxon>
        <taxon>Companilactobacillus</taxon>
    </lineage>
</organism>
<feature type="domain" description="S-layer protein C-terminal" evidence="1">
    <location>
        <begin position="7"/>
        <end position="54"/>
    </location>
</feature>
<protein>
    <submittedName>
        <fullName evidence="2">SLAP domain-containing protein</fullName>
    </submittedName>
</protein>
<accession>A0ABW1UUY9</accession>
<dbReference type="InterPro" id="IPR024968">
    <property type="entry name" value="SlpA_C_lactobacillus"/>
</dbReference>
<proteinExistence type="predicted"/>
<dbReference type="Proteomes" id="UP001596186">
    <property type="component" value="Unassembled WGS sequence"/>
</dbReference>
<gene>
    <name evidence="2" type="ORF">ACFP1F_02100</name>
</gene>